<dbReference type="EMBL" id="VRYZ01000005">
    <property type="protein sequence ID" value="TXS91152.1"/>
    <property type="molecule type" value="Genomic_DNA"/>
</dbReference>
<dbReference type="InterPro" id="IPR017237">
    <property type="entry name" value="RLMG"/>
</dbReference>
<keyword evidence="5" id="KW-0949">S-adenosyl-L-methionine</keyword>
<evidence type="ECO:0000313" key="9">
    <source>
        <dbReference type="Proteomes" id="UP000321933"/>
    </source>
</evidence>
<dbReference type="GO" id="GO:0003676">
    <property type="term" value="F:nucleic acid binding"/>
    <property type="evidence" value="ECO:0007669"/>
    <property type="project" value="InterPro"/>
</dbReference>
<dbReference type="InterPro" id="IPR058679">
    <property type="entry name" value="RlmG_N"/>
</dbReference>
<keyword evidence="1" id="KW-0963">Cytoplasm</keyword>
<dbReference type="InterPro" id="IPR007848">
    <property type="entry name" value="Small_mtfrase_dom"/>
</dbReference>
<dbReference type="Pfam" id="PF26049">
    <property type="entry name" value="RLMG_N"/>
    <property type="match status" value="1"/>
</dbReference>
<dbReference type="PROSITE" id="PS00092">
    <property type="entry name" value="N6_MTASE"/>
    <property type="match status" value="1"/>
</dbReference>
<dbReference type="Pfam" id="PF05175">
    <property type="entry name" value="MTS"/>
    <property type="match status" value="1"/>
</dbReference>
<dbReference type="GO" id="GO:0005737">
    <property type="term" value="C:cytoplasm"/>
    <property type="evidence" value="ECO:0007669"/>
    <property type="project" value="InterPro"/>
</dbReference>
<dbReference type="InterPro" id="IPR002052">
    <property type="entry name" value="DNA_methylase_N6_adenine_CS"/>
</dbReference>
<accession>A0A5C8ZUB4</accession>
<name>A0A5C8ZUB4_9GAMM</name>
<evidence type="ECO:0000259" key="6">
    <source>
        <dbReference type="Pfam" id="PF05175"/>
    </source>
</evidence>
<dbReference type="SUPFAM" id="SSF53335">
    <property type="entry name" value="S-adenosyl-L-methionine-dependent methyltransferases"/>
    <property type="match status" value="1"/>
</dbReference>
<dbReference type="PIRSF" id="PIRSF037565">
    <property type="entry name" value="RRNA_m2G_Mtase_RsmD_prd"/>
    <property type="match status" value="1"/>
</dbReference>
<sequence length="381" mass="41698">MDAADTCFVTPFGTFDLQRYPARPREPLQAWCAADGLLLEAAAELDEPSRASIVVVNDDHGALALPLSAQSLWTDSALSARATADNCRRNERPQPTVTWSLDTPPPASLLVMRVPKQLEFFSDQLTRIAASQHPGTRLLVGGMDKHLSPHTANLIEQYIGPTERHRGQRKARIFSAQVSAEAKAHGHREADRWRAYLCQPLAAELRALPNTFSGDRLDGGSALLLATLGKLPPVTRLTDLACGNGVLGLAALSQGLAGGVLFCDESAMAVASARANAQRLFPDHMDALQFHHGDGLLDVEPATADLILCNPPFHLQHTVDEYAGRRLLSQAARHLTDGGQLCLVANRHLRYLPLLQRTFHKVEHIADDRRFSVWLASRPKR</sequence>
<feature type="domain" description="RlmG N-terminal" evidence="7">
    <location>
        <begin position="7"/>
        <end position="179"/>
    </location>
</feature>
<dbReference type="InterPro" id="IPR046977">
    <property type="entry name" value="RsmC/RlmG"/>
</dbReference>
<keyword evidence="4 8" id="KW-0808">Transferase</keyword>
<evidence type="ECO:0000313" key="8">
    <source>
        <dbReference type="EMBL" id="TXS91152.1"/>
    </source>
</evidence>
<dbReference type="AlphaFoldDB" id="A0A5C8ZUB4"/>
<keyword evidence="9" id="KW-1185">Reference proteome</keyword>
<feature type="domain" description="Methyltransferase small" evidence="6">
    <location>
        <begin position="204"/>
        <end position="373"/>
    </location>
</feature>
<proteinExistence type="predicted"/>
<gene>
    <name evidence="8" type="ORF">FVW59_13185</name>
</gene>
<dbReference type="Proteomes" id="UP000321933">
    <property type="component" value="Unassembled WGS sequence"/>
</dbReference>
<keyword evidence="3 8" id="KW-0489">Methyltransferase</keyword>
<dbReference type="RefSeq" id="WP_148064805.1">
    <property type="nucleotide sequence ID" value="NZ_VRYZ01000005.1"/>
</dbReference>
<organism evidence="8 9">
    <name type="scientific">Parahaliea aestuarii</name>
    <dbReference type="NCBI Taxonomy" id="1852021"/>
    <lineage>
        <taxon>Bacteria</taxon>
        <taxon>Pseudomonadati</taxon>
        <taxon>Pseudomonadota</taxon>
        <taxon>Gammaproteobacteria</taxon>
        <taxon>Cellvibrionales</taxon>
        <taxon>Halieaceae</taxon>
        <taxon>Parahaliea</taxon>
    </lineage>
</organism>
<reference evidence="8 9" key="1">
    <citation type="submission" date="2019-08" db="EMBL/GenBank/DDBJ databases">
        <title>Parahaliea maris sp. nov., isolated from the surface seawater.</title>
        <authorList>
            <person name="Liu Y."/>
        </authorList>
    </citation>
    <scope>NUCLEOTIDE SEQUENCE [LARGE SCALE GENOMIC DNA]</scope>
    <source>
        <strain evidence="8 9">S2-26</strain>
    </source>
</reference>
<evidence type="ECO:0000256" key="3">
    <source>
        <dbReference type="ARBA" id="ARBA00022603"/>
    </source>
</evidence>
<evidence type="ECO:0000259" key="7">
    <source>
        <dbReference type="Pfam" id="PF26049"/>
    </source>
</evidence>
<dbReference type="OrthoDB" id="29650at2"/>
<evidence type="ECO:0000256" key="4">
    <source>
        <dbReference type="ARBA" id="ARBA00022679"/>
    </source>
</evidence>
<comment type="caution">
    <text evidence="8">The sequence shown here is derived from an EMBL/GenBank/DDBJ whole genome shotgun (WGS) entry which is preliminary data.</text>
</comment>
<evidence type="ECO:0000256" key="1">
    <source>
        <dbReference type="ARBA" id="ARBA00022490"/>
    </source>
</evidence>
<dbReference type="PANTHER" id="PTHR47816">
    <property type="entry name" value="RIBOSOMAL RNA SMALL SUBUNIT METHYLTRANSFERASE C"/>
    <property type="match status" value="1"/>
</dbReference>
<dbReference type="Gene3D" id="3.40.50.150">
    <property type="entry name" value="Vaccinia Virus protein VP39"/>
    <property type="match status" value="2"/>
</dbReference>
<dbReference type="PANTHER" id="PTHR47816:SF5">
    <property type="entry name" value="RIBOSOMAL RNA LARGE SUBUNIT METHYLTRANSFERASE G"/>
    <property type="match status" value="1"/>
</dbReference>
<evidence type="ECO:0000256" key="5">
    <source>
        <dbReference type="ARBA" id="ARBA00022691"/>
    </source>
</evidence>
<dbReference type="GO" id="GO:0008990">
    <property type="term" value="F:rRNA (guanine-N2-)-methyltransferase activity"/>
    <property type="evidence" value="ECO:0007669"/>
    <property type="project" value="InterPro"/>
</dbReference>
<dbReference type="InterPro" id="IPR029063">
    <property type="entry name" value="SAM-dependent_MTases_sf"/>
</dbReference>
<keyword evidence="2" id="KW-0698">rRNA processing</keyword>
<protein>
    <submittedName>
        <fullName evidence="8">Methyltransferase</fullName>
    </submittedName>
</protein>
<evidence type="ECO:0000256" key="2">
    <source>
        <dbReference type="ARBA" id="ARBA00022552"/>
    </source>
</evidence>
<dbReference type="CDD" id="cd02440">
    <property type="entry name" value="AdoMet_MTases"/>
    <property type="match status" value="1"/>
</dbReference>